<evidence type="ECO:0008006" key="4">
    <source>
        <dbReference type="Google" id="ProtNLM"/>
    </source>
</evidence>
<organism evidence="2 3">
    <name type="scientific">Blautia producta</name>
    <dbReference type="NCBI Taxonomy" id="33035"/>
    <lineage>
        <taxon>Bacteria</taxon>
        <taxon>Bacillati</taxon>
        <taxon>Bacillota</taxon>
        <taxon>Clostridia</taxon>
        <taxon>Lachnospirales</taxon>
        <taxon>Lachnospiraceae</taxon>
        <taxon>Blautia</taxon>
    </lineage>
</organism>
<dbReference type="AlphaFoldDB" id="A0A4P6M751"/>
<dbReference type="CDD" id="cd21808">
    <property type="entry name" value="ABC-2_lan_permease_MutG"/>
    <property type="match status" value="1"/>
</dbReference>
<dbReference type="InterPro" id="IPR022294">
    <property type="entry name" value="ABC-transptr_permeasesu"/>
</dbReference>
<accession>A0A4P6M751</accession>
<dbReference type="EMBL" id="CP035945">
    <property type="protein sequence ID" value="QBE99610.1"/>
    <property type="molecule type" value="Genomic_DNA"/>
</dbReference>
<feature type="transmembrane region" description="Helical" evidence="1">
    <location>
        <begin position="21"/>
        <end position="41"/>
    </location>
</feature>
<dbReference type="NCBIfam" id="TIGR03733">
    <property type="entry name" value="lanti_perm_MutG"/>
    <property type="match status" value="1"/>
</dbReference>
<reference evidence="2 3" key="1">
    <citation type="submission" date="2019-01" db="EMBL/GenBank/DDBJ databases">
        <title>PMF-metabolizing Aryl O-demethylase.</title>
        <authorList>
            <person name="Kim M."/>
        </authorList>
    </citation>
    <scope>NUCLEOTIDE SEQUENCE [LARGE SCALE GENOMIC DNA]</scope>
    <source>
        <strain evidence="2 3">PMF1</strain>
    </source>
</reference>
<dbReference type="KEGG" id="bpro:PMF13cell1_05187"/>
<feature type="transmembrane region" description="Helical" evidence="1">
    <location>
        <begin position="53"/>
        <end position="73"/>
    </location>
</feature>
<name>A0A4P6M751_9FIRM</name>
<dbReference type="Proteomes" id="UP000289794">
    <property type="component" value="Chromosome"/>
</dbReference>
<dbReference type="RefSeq" id="WP_130182618.1">
    <property type="nucleotide sequence ID" value="NZ_CP035945.1"/>
</dbReference>
<protein>
    <recommendedName>
        <fullName evidence="4">Lantibiotic immunity ABC transporter MutG family permease subunit</fullName>
    </recommendedName>
</protein>
<evidence type="ECO:0000313" key="3">
    <source>
        <dbReference type="Proteomes" id="UP000289794"/>
    </source>
</evidence>
<gene>
    <name evidence="2" type="ORF">PMF13cell1_05187</name>
</gene>
<proteinExistence type="predicted"/>
<keyword evidence="1" id="KW-0472">Membrane</keyword>
<feature type="transmembrane region" description="Helical" evidence="1">
    <location>
        <begin position="218"/>
        <end position="240"/>
    </location>
</feature>
<keyword evidence="1" id="KW-0812">Transmembrane</keyword>
<dbReference type="Pfam" id="PF12730">
    <property type="entry name" value="ABC2_membrane_4"/>
    <property type="match status" value="1"/>
</dbReference>
<feature type="transmembrane region" description="Helical" evidence="1">
    <location>
        <begin position="99"/>
        <end position="123"/>
    </location>
</feature>
<feature type="transmembrane region" description="Helical" evidence="1">
    <location>
        <begin position="163"/>
        <end position="183"/>
    </location>
</feature>
<evidence type="ECO:0000313" key="2">
    <source>
        <dbReference type="EMBL" id="QBE99610.1"/>
    </source>
</evidence>
<evidence type="ECO:0000256" key="1">
    <source>
        <dbReference type="SAM" id="Phobius"/>
    </source>
</evidence>
<sequence>MAEFYRFLKSRAYMMQHSLFFPAHILIPLAGILLYLAYMGIRPADGWEHLTSYVTLLAMAYPAVIGIVTAMLTDREAKAGHMQNLLAAPSRVKTLSSELLLFLLPGFLAVGIALFGYQAVLILKGEAMVLGIRDLFLLIFVLWASNVPVYVIHLFLGFRFGEGVTIGAGVGESVISAVMLTGLGDGVWYVWWPSYGMRFSTMLLALKQGAGGSLLRQIRLGGICYLTVSVLSLVMIFIWFQRFEGRKEEA</sequence>
<keyword evidence="1" id="KW-1133">Transmembrane helix</keyword>
<feature type="transmembrane region" description="Helical" evidence="1">
    <location>
        <begin position="135"/>
        <end position="156"/>
    </location>
</feature>